<feature type="compositionally biased region" description="Polar residues" evidence="1">
    <location>
        <begin position="93"/>
        <end position="108"/>
    </location>
</feature>
<dbReference type="Proteomes" id="UP000193240">
    <property type="component" value="Unassembled WGS sequence"/>
</dbReference>
<feature type="compositionally biased region" description="Basic and acidic residues" evidence="1">
    <location>
        <begin position="390"/>
        <end position="403"/>
    </location>
</feature>
<sequence length="875" mass="94616">MATIDSPAHADPSAIRLTDYPSSESEQEPETQPASQVKKRSGEGGKRHVNKHYKSAEFVDSESDISDSPTKHRSTHTSAGNNTTTTPTATNRMRINNYSWGASASQPLRKTDKRPLPSPTRSAAPKRARRGPFGGESDSESNGDDDDSDGEVVSPQVTAGEVRSESPVASSAKPAAAAQTGKKFNMSLFRKKAALKQKVNAGNTGQGQLLVDAKDTRVTPARTTPAETTPVETSKIPSLEYSDDRQRGHSSVSASMSASTPSSAITRAPVWDPLQVSAPKVSSRKISGGEPSAQTPPAKTLPVQEHPTQKAPARKMPAHRTSALRPSAQALPFSLKKPMKKSDGPTKIQNEPIRKLEEPVKIEVPKTDRPAETLKTAAPAKLPKISKPVDSPKTEPPKTDKPSAKTSKTALLYEPPKIDQLVEPAKTEAWKTDNSPTEMPKKAAPVEPPKIPKPVEPTKRSSAIVQLPPTSQTPHLQVSTPTLIAEKSEAIAVQPEQDTIQPEQDVAQPNQDIEQPGQTIEQREQDTIAPPITPQATNIPEAVMVQPEQALAQPEQDIAQLQHDVAIAQPEQITAQPEQITAQPEQITAQPDDTITLPTPLPTPTASPFFEYTLHTSFSTPSHSTTFEHPTHPLTSAHATASLAVHFSHQTQLLSALGMQGTSSRTATDKHGLTRHEAVFKNPYDPSRTTTLTFSVSRAAVGPLAHASVDTTTSIPPVISREIYALRLWTLLDTAPDSDDEPDTVSVAAESRVRVHCPLPPVCTELHTTLDAANRAAKRVQFHLSHAKEVKGEKQFEKQWRVKNLAELNRKVEELGREIEEEGGEEGGKGTGKGEAVVGEGGRRRGYWFSRFAGTELEEYELRVEAVGVSGPRNL</sequence>
<dbReference type="EMBL" id="KZ107846">
    <property type="protein sequence ID" value="OSS48421.1"/>
    <property type="molecule type" value="Genomic_DNA"/>
</dbReference>
<proteinExistence type="predicted"/>
<gene>
    <name evidence="2" type="ORF">B5807_07858</name>
</gene>
<evidence type="ECO:0000313" key="3">
    <source>
        <dbReference type="Proteomes" id="UP000193240"/>
    </source>
</evidence>
<keyword evidence="3" id="KW-1185">Reference proteome</keyword>
<feature type="compositionally biased region" description="Pro residues" evidence="1">
    <location>
        <begin position="446"/>
        <end position="455"/>
    </location>
</feature>
<organism evidence="2 3">
    <name type="scientific">Epicoccum nigrum</name>
    <name type="common">Soil fungus</name>
    <name type="synonym">Epicoccum purpurascens</name>
    <dbReference type="NCBI Taxonomy" id="105696"/>
    <lineage>
        <taxon>Eukaryota</taxon>
        <taxon>Fungi</taxon>
        <taxon>Dikarya</taxon>
        <taxon>Ascomycota</taxon>
        <taxon>Pezizomycotina</taxon>
        <taxon>Dothideomycetes</taxon>
        <taxon>Pleosporomycetidae</taxon>
        <taxon>Pleosporales</taxon>
        <taxon>Pleosporineae</taxon>
        <taxon>Didymellaceae</taxon>
        <taxon>Epicoccum</taxon>
    </lineage>
</organism>
<reference evidence="2 3" key="1">
    <citation type="journal article" date="2017" name="Genome Announc.">
        <title>Genome sequence of the saprophytic ascomycete Epicoccum nigrum ICMP 19927 strain isolated from New Zealand.</title>
        <authorList>
            <person name="Fokin M."/>
            <person name="Fleetwood D."/>
            <person name="Weir B.S."/>
            <person name="Villas-Boas S.G."/>
        </authorList>
    </citation>
    <scope>NUCLEOTIDE SEQUENCE [LARGE SCALE GENOMIC DNA]</scope>
    <source>
        <strain evidence="2 3">ICMP 19927</strain>
    </source>
</reference>
<protein>
    <submittedName>
        <fullName evidence="2">Uncharacterized protein</fullName>
    </submittedName>
</protein>
<feature type="region of interest" description="Disordered" evidence="1">
    <location>
        <begin position="1"/>
        <end position="182"/>
    </location>
</feature>
<feature type="compositionally biased region" description="Acidic residues" evidence="1">
    <location>
        <begin position="137"/>
        <end position="150"/>
    </location>
</feature>
<feature type="compositionally biased region" description="Low complexity" evidence="1">
    <location>
        <begin position="218"/>
        <end position="233"/>
    </location>
</feature>
<feature type="compositionally biased region" description="Low complexity" evidence="1">
    <location>
        <begin position="165"/>
        <end position="178"/>
    </location>
</feature>
<dbReference type="OMA" id="LPRTECY"/>
<evidence type="ECO:0000313" key="2">
    <source>
        <dbReference type="EMBL" id="OSS48421.1"/>
    </source>
</evidence>
<feature type="compositionally biased region" description="Low complexity" evidence="1">
    <location>
        <begin position="250"/>
        <end position="264"/>
    </location>
</feature>
<feature type="region of interest" description="Disordered" evidence="1">
    <location>
        <begin position="198"/>
        <end position="476"/>
    </location>
</feature>
<feature type="compositionally biased region" description="Basic and acidic residues" evidence="1">
    <location>
        <begin position="352"/>
        <end position="372"/>
    </location>
</feature>
<dbReference type="AlphaFoldDB" id="A0A1Y2LX62"/>
<feature type="compositionally biased region" description="Low complexity" evidence="1">
    <location>
        <begin position="76"/>
        <end position="91"/>
    </location>
</feature>
<evidence type="ECO:0000256" key="1">
    <source>
        <dbReference type="SAM" id="MobiDB-lite"/>
    </source>
</evidence>
<accession>A0A1Y2LX62</accession>
<name>A0A1Y2LX62_EPING</name>
<dbReference type="InParanoid" id="A0A1Y2LX62"/>
<feature type="compositionally biased region" description="Polar residues" evidence="1">
    <location>
        <begin position="460"/>
        <end position="476"/>
    </location>
</feature>